<dbReference type="InterPro" id="IPR042193">
    <property type="entry name" value="FHIPEP_3"/>
</dbReference>
<keyword evidence="4 8" id="KW-0812">Transmembrane</keyword>
<protein>
    <recommendedName>
        <fullName evidence="11">Type III secretion FHIPEP protein</fullName>
    </recommendedName>
</protein>
<evidence type="ECO:0000256" key="7">
    <source>
        <dbReference type="SAM" id="MobiDB-lite"/>
    </source>
</evidence>
<dbReference type="Gene3D" id="1.10.8.540">
    <property type="entry name" value="FHIPEP family, domain 3"/>
    <property type="match status" value="1"/>
</dbReference>
<dbReference type="PROSITE" id="PS00994">
    <property type="entry name" value="FHIPEP"/>
    <property type="match status" value="1"/>
</dbReference>
<evidence type="ECO:0000256" key="8">
    <source>
        <dbReference type="SAM" id="Phobius"/>
    </source>
</evidence>
<feature type="transmembrane region" description="Helical" evidence="8">
    <location>
        <begin position="287"/>
        <end position="315"/>
    </location>
</feature>
<name>A0ABM7XAR8_9BACT</name>
<evidence type="ECO:0000256" key="2">
    <source>
        <dbReference type="ARBA" id="ARBA00008835"/>
    </source>
</evidence>
<dbReference type="EMBL" id="AP025592">
    <property type="protein sequence ID" value="BDG08950.1"/>
    <property type="molecule type" value="Genomic_DNA"/>
</dbReference>
<dbReference type="Gene3D" id="3.40.30.60">
    <property type="entry name" value="FHIPEP family, domain 1"/>
    <property type="match status" value="1"/>
</dbReference>
<organism evidence="9 10">
    <name type="scientific">Anaeromyxobacter paludicola</name>
    <dbReference type="NCBI Taxonomy" id="2918171"/>
    <lineage>
        <taxon>Bacteria</taxon>
        <taxon>Pseudomonadati</taxon>
        <taxon>Myxococcota</taxon>
        <taxon>Myxococcia</taxon>
        <taxon>Myxococcales</taxon>
        <taxon>Cystobacterineae</taxon>
        <taxon>Anaeromyxobacteraceae</taxon>
        <taxon>Anaeromyxobacter</taxon>
    </lineage>
</organism>
<gene>
    <name evidence="9" type="ORF">AMPC_20630</name>
</gene>
<evidence type="ECO:0000256" key="1">
    <source>
        <dbReference type="ARBA" id="ARBA00004651"/>
    </source>
</evidence>
<comment type="subcellular location">
    <subcellularLocation>
        <location evidence="1">Cell membrane</location>
        <topology evidence="1">Multi-pass membrane protein</topology>
    </subcellularLocation>
</comment>
<evidence type="ECO:0000313" key="10">
    <source>
        <dbReference type="Proteomes" id="UP001162734"/>
    </source>
</evidence>
<keyword evidence="10" id="KW-1185">Reference proteome</keyword>
<dbReference type="RefSeq" id="WP_248340480.1">
    <property type="nucleotide sequence ID" value="NZ_AP025592.1"/>
</dbReference>
<feature type="transmembrane region" description="Helical" evidence="8">
    <location>
        <begin position="231"/>
        <end position="257"/>
    </location>
</feature>
<dbReference type="PRINTS" id="PR00949">
    <property type="entry name" value="TYPE3IMAPROT"/>
</dbReference>
<feature type="region of interest" description="Disordered" evidence="7">
    <location>
        <begin position="320"/>
        <end position="343"/>
    </location>
</feature>
<feature type="transmembrane region" description="Helical" evidence="8">
    <location>
        <begin position="104"/>
        <end position="130"/>
    </location>
</feature>
<dbReference type="PIRSF" id="PIRSF005419">
    <property type="entry name" value="FlhA"/>
    <property type="match status" value="1"/>
</dbReference>
<feature type="compositionally biased region" description="Pro residues" evidence="7">
    <location>
        <begin position="322"/>
        <end position="343"/>
    </location>
</feature>
<dbReference type="PANTHER" id="PTHR30161">
    <property type="entry name" value="FLAGELLAR EXPORT PROTEIN, MEMBRANE FLHA SUBUNIT-RELATED"/>
    <property type="match status" value="1"/>
</dbReference>
<evidence type="ECO:0000256" key="4">
    <source>
        <dbReference type="ARBA" id="ARBA00022692"/>
    </source>
</evidence>
<feature type="transmembrane region" description="Helical" evidence="8">
    <location>
        <begin position="66"/>
        <end position="83"/>
    </location>
</feature>
<dbReference type="InterPro" id="IPR042196">
    <property type="entry name" value="FHIPEP_4"/>
</dbReference>
<dbReference type="Pfam" id="PF00771">
    <property type="entry name" value="FHIPEP"/>
    <property type="match status" value="1"/>
</dbReference>
<feature type="transmembrane region" description="Helical" evidence="8">
    <location>
        <begin position="17"/>
        <end position="34"/>
    </location>
</feature>
<sequence length="669" mass="69016">MALGWRAAAAVRGAGDVALPLVALSVVALLFAPLSPALLDGLLALNLALSATVLVVTLLAREALRFASFPTLLLFTTLFRLALEVSSTRLVLSRGDAGRLIHALGAVVVQGDVVVGVVVFAILTLVQLLVVAKGAERVAEVAARFSLDALPGKQMAIDADLRAGAIDQAEARSRRRALERESQLYGAMDGALKFVKGDAIAAVAIVLVNLGGGLCAGLLRGLDPAQAARRYALLAIGDGLAAQVPALLLAVAAGVAVTRVAAEEEGGDLGGEIARQLFSDPRALAPVAALCGGLALAPGLPALPFALLAAAALAVSARPWRRPAPAPDDHPAPAPPGPWAPAPPLTLELSPDLAALAGGCDGRFSRELLPSLREDLWRALGVRLPPLLLRTAPLPPGRWRLLADDVPCAAGAAPAGAVALAEPGELALVGIGCAARRHPLTGAAAAAIAAADAARAAAVAQVLDPLAWLGLELAAALRRAAPQLLSLQEAQALLDALEPGHPALVREASRQVPPSLLVEVLRRLLEEEVSIRPLPAILEALLDAGPTRGPDALAERCRRALRRQIAWQQAEGRPLPAILLDPGAELSLKDGLAGDAPALSAAELERLLDALDAELAREPGRKVLLACPEVRRGLRQVVALRHPRLAVLSYEELPPGLVVRPVGKLSLPA</sequence>
<feature type="transmembrane region" description="Helical" evidence="8">
    <location>
        <begin position="41"/>
        <end position="60"/>
    </location>
</feature>
<keyword evidence="3" id="KW-1003">Cell membrane</keyword>
<reference evidence="10" key="1">
    <citation type="journal article" date="2022" name="Int. J. Syst. Evol. Microbiol.">
        <title>Anaeromyxobacter oryzae sp. nov., Anaeromyxobacter diazotrophicus sp. nov. and Anaeromyxobacter paludicola sp. nov., isolated from paddy soils.</title>
        <authorList>
            <person name="Itoh H."/>
            <person name="Xu Z."/>
            <person name="Mise K."/>
            <person name="Masuda Y."/>
            <person name="Ushijima N."/>
            <person name="Hayakawa C."/>
            <person name="Shiratori Y."/>
            <person name="Senoo K."/>
        </authorList>
    </citation>
    <scope>NUCLEOTIDE SEQUENCE [LARGE SCALE GENOMIC DNA]</scope>
    <source>
        <strain evidence="10">Red630</strain>
    </source>
</reference>
<dbReference type="PANTHER" id="PTHR30161:SF1">
    <property type="entry name" value="FLAGELLAR BIOSYNTHESIS PROTEIN FLHA-RELATED"/>
    <property type="match status" value="1"/>
</dbReference>
<feature type="transmembrane region" description="Helical" evidence="8">
    <location>
        <begin position="199"/>
        <end position="219"/>
    </location>
</feature>
<dbReference type="InterPro" id="IPR025505">
    <property type="entry name" value="FHIPEP_CS"/>
</dbReference>
<proteinExistence type="inferred from homology"/>
<dbReference type="InterPro" id="IPR001712">
    <property type="entry name" value="T3SS_FHIPEP"/>
</dbReference>
<evidence type="ECO:0000256" key="5">
    <source>
        <dbReference type="ARBA" id="ARBA00022989"/>
    </source>
</evidence>
<dbReference type="Gene3D" id="3.40.50.12790">
    <property type="entry name" value="FHIPEP family, domain 4"/>
    <property type="match status" value="1"/>
</dbReference>
<dbReference type="Proteomes" id="UP001162734">
    <property type="component" value="Chromosome"/>
</dbReference>
<keyword evidence="5 8" id="KW-1133">Transmembrane helix</keyword>
<comment type="similarity">
    <text evidence="2">Belongs to the FHIPEP (flagella/HR/invasion proteins export pore) family.</text>
</comment>
<keyword evidence="6 8" id="KW-0472">Membrane</keyword>
<evidence type="ECO:0008006" key="11">
    <source>
        <dbReference type="Google" id="ProtNLM"/>
    </source>
</evidence>
<dbReference type="InterPro" id="IPR042194">
    <property type="entry name" value="FHIPEP_1"/>
</dbReference>
<evidence type="ECO:0000256" key="6">
    <source>
        <dbReference type="ARBA" id="ARBA00023136"/>
    </source>
</evidence>
<evidence type="ECO:0000313" key="9">
    <source>
        <dbReference type="EMBL" id="BDG08950.1"/>
    </source>
</evidence>
<accession>A0ABM7XAR8</accession>
<evidence type="ECO:0000256" key="3">
    <source>
        <dbReference type="ARBA" id="ARBA00022475"/>
    </source>
</evidence>